<evidence type="ECO:0000313" key="1">
    <source>
        <dbReference type="EMBL" id="CAH2211329.1"/>
    </source>
</evidence>
<comment type="caution">
    <text evidence="1">The sequence shown here is derived from an EMBL/GenBank/DDBJ whole genome shotgun (WGS) entry which is preliminary data.</text>
</comment>
<protein>
    <submittedName>
        <fullName evidence="1">Jg3031 protein</fullName>
    </submittedName>
</protein>
<dbReference type="Proteomes" id="UP000838756">
    <property type="component" value="Unassembled WGS sequence"/>
</dbReference>
<evidence type="ECO:0000313" key="2">
    <source>
        <dbReference type="Proteomes" id="UP000838756"/>
    </source>
</evidence>
<organism evidence="1 2">
    <name type="scientific">Pararge aegeria aegeria</name>
    <dbReference type="NCBI Taxonomy" id="348720"/>
    <lineage>
        <taxon>Eukaryota</taxon>
        <taxon>Metazoa</taxon>
        <taxon>Ecdysozoa</taxon>
        <taxon>Arthropoda</taxon>
        <taxon>Hexapoda</taxon>
        <taxon>Insecta</taxon>
        <taxon>Pterygota</taxon>
        <taxon>Neoptera</taxon>
        <taxon>Endopterygota</taxon>
        <taxon>Lepidoptera</taxon>
        <taxon>Glossata</taxon>
        <taxon>Ditrysia</taxon>
        <taxon>Papilionoidea</taxon>
        <taxon>Nymphalidae</taxon>
        <taxon>Satyrinae</taxon>
        <taxon>Satyrini</taxon>
        <taxon>Parargina</taxon>
        <taxon>Pararge</taxon>
    </lineage>
</organism>
<name>A0A8S4QNY9_9NEOP</name>
<proteinExistence type="predicted"/>
<dbReference type="EMBL" id="CAKXAJ010009928">
    <property type="protein sequence ID" value="CAH2211329.1"/>
    <property type="molecule type" value="Genomic_DNA"/>
</dbReference>
<gene>
    <name evidence="1" type="primary">jg3031</name>
    <name evidence="1" type="ORF">PAEG_LOCUS3159</name>
</gene>
<reference evidence="1" key="1">
    <citation type="submission" date="2022-03" db="EMBL/GenBank/DDBJ databases">
        <authorList>
            <person name="Lindestad O."/>
        </authorList>
    </citation>
    <scope>NUCLEOTIDE SEQUENCE</scope>
</reference>
<accession>A0A8S4QNY9</accession>
<keyword evidence="2" id="KW-1185">Reference proteome</keyword>
<sequence length="71" mass="8100">DSPACNCDPVHDESVLHILIDGPKYGKERLEFEQMTIFMVEEDSLKLLIARKETQDAFLDFCSKVAIKTIN</sequence>
<feature type="non-terminal residue" evidence="1">
    <location>
        <position position="1"/>
    </location>
</feature>
<dbReference type="AlphaFoldDB" id="A0A8S4QNY9"/>